<dbReference type="EMBL" id="JAHRIO010079979">
    <property type="protein sequence ID" value="MEQ2183678.1"/>
    <property type="molecule type" value="Genomic_DNA"/>
</dbReference>
<dbReference type="PIRSF" id="PIRSF008153">
    <property type="entry name" value="FMR1_interacting"/>
    <property type="match status" value="1"/>
</dbReference>
<comment type="caution">
    <text evidence="1">The sequence shown here is derived from an EMBL/GenBank/DDBJ whole genome shotgun (WGS) entry which is preliminary data.</text>
</comment>
<evidence type="ECO:0000313" key="1">
    <source>
        <dbReference type="EMBL" id="MEQ2183678.1"/>
    </source>
</evidence>
<gene>
    <name evidence="1" type="primary">CYFIP2_1</name>
    <name evidence="1" type="ORF">GOODEAATRI_000526</name>
</gene>
<organism evidence="1 2">
    <name type="scientific">Goodea atripinnis</name>
    <dbReference type="NCBI Taxonomy" id="208336"/>
    <lineage>
        <taxon>Eukaryota</taxon>
        <taxon>Metazoa</taxon>
        <taxon>Chordata</taxon>
        <taxon>Craniata</taxon>
        <taxon>Vertebrata</taxon>
        <taxon>Euteleostomi</taxon>
        <taxon>Actinopterygii</taxon>
        <taxon>Neopterygii</taxon>
        <taxon>Teleostei</taxon>
        <taxon>Neoteleostei</taxon>
        <taxon>Acanthomorphata</taxon>
        <taxon>Ovalentaria</taxon>
        <taxon>Atherinomorphae</taxon>
        <taxon>Cyprinodontiformes</taxon>
        <taxon>Goodeidae</taxon>
        <taxon>Goodea</taxon>
    </lineage>
</organism>
<dbReference type="PANTHER" id="PTHR12195">
    <property type="entry name" value="CYTOPLASMIC FMR1-INTERACTING PROTEIN-RELATED"/>
    <property type="match status" value="1"/>
</dbReference>
<protein>
    <submittedName>
        <fullName evidence="1">Cytoplasmic FMR1-interacting protein 2</fullName>
    </submittedName>
</protein>
<reference evidence="1 2" key="1">
    <citation type="submission" date="2021-06" db="EMBL/GenBank/DDBJ databases">
        <authorList>
            <person name="Palmer J.M."/>
        </authorList>
    </citation>
    <scope>NUCLEOTIDE SEQUENCE [LARGE SCALE GENOMIC DNA]</scope>
    <source>
        <strain evidence="1 2">GA_2019</strain>
        <tissue evidence="1">Muscle</tissue>
    </source>
</reference>
<proteinExistence type="predicted"/>
<dbReference type="InterPro" id="IPR008081">
    <property type="entry name" value="Cytoplasmic_FMR1-int"/>
</dbReference>
<keyword evidence="2" id="KW-1185">Reference proteome</keyword>
<sequence length="273" mass="31600">MTTHVTLEDALSNVDLLEELPLPDQQPCIEPPPSSIMYQANFDTNFEDRNAFVTGIARYIEQATVHSSMNEMLEEGHEYAVMLYTWRSCSRAIPQRKAIERFCSEVKRLCHAERRKDFVSEAYLLTLGKFINMFAVLDELKNMKCSVKNDHSAYKRAAQFLRKMADPQSIQESQNLSMFLANHNRITQCLHQQLEVIPGYEELLADIVNICVDYYENKMYLTPSEKHMLLKVKSTFNFFIFYQPVKNKMKSPISSSCLAGYGFWSVPDGRECE</sequence>
<accession>A0ABV0PJM6</accession>
<name>A0ABV0PJM6_9TELE</name>
<dbReference type="Proteomes" id="UP001476798">
    <property type="component" value="Unassembled WGS sequence"/>
</dbReference>
<evidence type="ECO:0000313" key="2">
    <source>
        <dbReference type="Proteomes" id="UP001476798"/>
    </source>
</evidence>